<dbReference type="RefSeq" id="WP_344350859.1">
    <property type="nucleotide sequence ID" value="NZ_BAAASM010000037.1"/>
</dbReference>
<gene>
    <name evidence="1" type="ORF">ACFP3J_12280</name>
</gene>
<reference evidence="2" key="1">
    <citation type="journal article" date="2019" name="Int. J. Syst. Evol. Microbiol.">
        <title>The Global Catalogue of Microorganisms (GCM) 10K type strain sequencing project: providing services to taxonomists for standard genome sequencing and annotation.</title>
        <authorList>
            <consortium name="The Broad Institute Genomics Platform"/>
            <consortium name="The Broad Institute Genome Sequencing Center for Infectious Disease"/>
            <person name="Wu L."/>
            <person name="Ma J."/>
        </authorList>
    </citation>
    <scope>NUCLEOTIDE SEQUENCE [LARGE SCALE GENOMIC DNA]</scope>
    <source>
        <strain evidence="2">KCTC 5701</strain>
    </source>
</reference>
<sequence>MVEAIRRRFVKELRAGNYLPVDRQELLRRLTERNQREDAKSSTALPC</sequence>
<evidence type="ECO:0000313" key="2">
    <source>
        <dbReference type="Proteomes" id="UP001596065"/>
    </source>
</evidence>
<keyword evidence="2" id="KW-1185">Reference proteome</keyword>
<dbReference type="Proteomes" id="UP001596065">
    <property type="component" value="Unassembled WGS sequence"/>
</dbReference>
<organism evidence="1 2">
    <name type="scientific">Streptomyces nogalater</name>
    <dbReference type="NCBI Taxonomy" id="38314"/>
    <lineage>
        <taxon>Bacteria</taxon>
        <taxon>Bacillati</taxon>
        <taxon>Actinomycetota</taxon>
        <taxon>Actinomycetes</taxon>
        <taxon>Kitasatosporales</taxon>
        <taxon>Streptomycetaceae</taxon>
        <taxon>Streptomyces</taxon>
    </lineage>
</organism>
<comment type="caution">
    <text evidence="1">The sequence shown here is derived from an EMBL/GenBank/DDBJ whole genome shotgun (WGS) entry which is preliminary data.</text>
</comment>
<proteinExistence type="predicted"/>
<name>A0ABW0WHM3_STRNO</name>
<protein>
    <submittedName>
        <fullName evidence="1">Uncharacterized protein</fullName>
    </submittedName>
</protein>
<evidence type="ECO:0000313" key="1">
    <source>
        <dbReference type="EMBL" id="MFC5656261.1"/>
    </source>
</evidence>
<accession>A0ABW0WHM3</accession>
<dbReference type="EMBL" id="JBHSOE010000016">
    <property type="protein sequence ID" value="MFC5656261.1"/>
    <property type="molecule type" value="Genomic_DNA"/>
</dbReference>